<accession>A0A2X3B9Z6</accession>
<dbReference type="SMART" id="SM00422">
    <property type="entry name" value="HTH_MERR"/>
    <property type="match status" value="1"/>
</dbReference>
<name>A0A2X3B9Z6_9HELI</name>
<dbReference type="GO" id="GO:0003677">
    <property type="term" value="F:DNA binding"/>
    <property type="evidence" value="ECO:0007669"/>
    <property type="project" value="UniProtKB-KW"/>
</dbReference>
<evidence type="ECO:0000256" key="2">
    <source>
        <dbReference type="ARBA" id="ARBA00023015"/>
    </source>
</evidence>
<dbReference type="InterPro" id="IPR047057">
    <property type="entry name" value="MerR_fam"/>
</dbReference>
<sequence length="148" mass="17484">MAYTIIEVERRLGIPSRTLRFWASKGIFDNLERDKNGVLYFSESGLEQVIWVDCLRKGGMSIERVREYINLIAEGADKHNLKKRQTMLRDQLVLLREELKRLALVEDMLEGKLEFYEEYIKLGKKPKNFKCKGFCEVQKRLKKALNVR</sequence>
<evidence type="ECO:0000256" key="3">
    <source>
        <dbReference type="ARBA" id="ARBA00023125"/>
    </source>
</evidence>
<evidence type="ECO:0000313" key="7">
    <source>
        <dbReference type="Proteomes" id="UP000250166"/>
    </source>
</evidence>
<dbReference type="EMBL" id="UAWL01000006">
    <property type="protein sequence ID" value="SQB97403.1"/>
    <property type="molecule type" value="Genomic_DNA"/>
</dbReference>
<dbReference type="RefSeq" id="WP_023947585.1">
    <property type="nucleotide sequence ID" value="NZ_UAWL01000006.1"/>
</dbReference>
<dbReference type="InterPro" id="IPR009061">
    <property type="entry name" value="DNA-bd_dom_put_sf"/>
</dbReference>
<feature type="domain" description="HTH merR-type" evidence="5">
    <location>
        <begin position="2"/>
        <end position="71"/>
    </location>
</feature>
<dbReference type="PANTHER" id="PTHR30204:SF69">
    <property type="entry name" value="MERR-FAMILY TRANSCRIPTIONAL REGULATOR"/>
    <property type="match status" value="1"/>
</dbReference>
<dbReference type="Proteomes" id="UP000250166">
    <property type="component" value="Unassembled WGS sequence"/>
</dbReference>
<dbReference type="PROSITE" id="PS50937">
    <property type="entry name" value="HTH_MERR_2"/>
    <property type="match status" value="1"/>
</dbReference>
<keyword evidence="3" id="KW-0238">DNA-binding</keyword>
<evidence type="ECO:0000256" key="4">
    <source>
        <dbReference type="ARBA" id="ARBA00023163"/>
    </source>
</evidence>
<gene>
    <name evidence="6" type="primary">adhR</name>
    <name evidence="6" type="ORF">NCTC13102_00134</name>
</gene>
<keyword evidence="1" id="KW-0678">Repressor</keyword>
<keyword evidence="2" id="KW-0805">Transcription regulation</keyword>
<proteinExistence type="predicted"/>
<dbReference type="Gene3D" id="1.10.1660.10">
    <property type="match status" value="1"/>
</dbReference>
<reference evidence="6 7" key="1">
    <citation type="submission" date="2018-06" db="EMBL/GenBank/DDBJ databases">
        <authorList>
            <consortium name="Pathogen Informatics"/>
            <person name="Doyle S."/>
        </authorList>
    </citation>
    <scope>NUCLEOTIDE SEQUENCE [LARGE SCALE GENOMIC DNA]</scope>
    <source>
        <strain evidence="6 7">NCTC13102</strain>
    </source>
</reference>
<dbReference type="AlphaFoldDB" id="A0A2X3B9Z6"/>
<dbReference type="GO" id="GO:0003700">
    <property type="term" value="F:DNA-binding transcription factor activity"/>
    <property type="evidence" value="ECO:0007669"/>
    <property type="project" value="InterPro"/>
</dbReference>
<dbReference type="InterPro" id="IPR000551">
    <property type="entry name" value="MerR-type_HTH_dom"/>
</dbReference>
<organism evidence="6 7">
    <name type="scientific">Helicobacter fennelliae</name>
    <dbReference type="NCBI Taxonomy" id="215"/>
    <lineage>
        <taxon>Bacteria</taxon>
        <taxon>Pseudomonadati</taxon>
        <taxon>Campylobacterota</taxon>
        <taxon>Epsilonproteobacteria</taxon>
        <taxon>Campylobacterales</taxon>
        <taxon>Helicobacteraceae</taxon>
        <taxon>Helicobacter</taxon>
    </lineage>
</organism>
<evidence type="ECO:0000313" key="6">
    <source>
        <dbReference type="EMBL" id="SQB97403.1"/>
    </source>
</evidence>
<dbReference type="Pfam" id="PF13411">
    <property type="entry name" value="MerR_1"/>
    <property type="match status" value="1"/>
</dbReference>
<dbReference type="SUPFAM" id="SSF46955">
    <property type="entry name" value="Putative DNA-binding domain"/>
    <property type="match status" value="1"/>
</dbReference>
<evidence type="ECO:0000256" key="1">
    <source>
        <dbReference type="ARBA" id="ARBA00022491"/>
    </source>
</evidence>
<keyword evidence="4" id="KW-0804">Transcription</keyword>
<protein>
    <submittedName>
        <fullName evidence="6">MerR family transcription regulator</fullName>
    </submittedName>
</protein>
<evidence type="ECO:0000259" key="5">
    <source>
        <dbReference type="PROSITE" id="PS50937"/>
    </source>
</evidence>
<dbReference type="PANTHER" id="PTHR30204">
    <property type="entry name" value="REDOX-CYCLING DRUG-SENSING TRANSCRIPTIONAL ACTIVATOR SOXR"/>
    <property type="match status" value="1"/>
</dbReference>